<evidence type="ECO:0000256" key="5">
    <source>
        <dbReference type="ARBA" id="ARBA00022737"/>
    </source>
</evidence>
<sequence length="525" mass="58914">MSIFDGIFRGYAVLIAAFVVLAETEWEFIIKFWRPLCHKDEHTALLQFKQSFIVDKSTCFEPSDLPKTTSWKEEGAEDCCSWDGVECDEKSGHVIGVDLSSSCLYGSINSTSTLFHLSQLQMLNLAFNDFNYSRIPSALGHLSRLTHLNLSYSFLYGQVPSEILQLSNLVLLDLSRNADFSAEIELLKLDKPDVSSLVHNLTKLEHLRLSYVDINSEVPAFLGNLSSLTSLTLKYCGLYGKFPKAVFSLPNLQILKFDGNQRLSGFLHEFHSGCPLKVFSLSQMEFRGQIPPSLQNMTQLNRLDLGDNRLTGQLPSWFANFTQLAMLDISSNFLTGAVPPSFSRLRNLEFFSLAINELSGTVDIDMFLGMKYLASLQLQYNKLTVLTRSAHNASIPKLEILGLDFCYVFIFPDFLRYQHSLINLGLRGNHLSGQVPSWLWNTSMATVESIDISHNNLIGFDQSQLVIPGVSLRFLDLSFNMLKGTLPIPPPSIIMYDIPNNELSGQVSPSFCNLPSLQLACFHNV</sequence>
<protein>
    <submittedName>
        <fullName evidence="12">Receptor-like protein 6</fullName>
    </submittedName>
</protein>
<dbReference type="Proteomes" id="UP001652623">
    <property type="component" value="Chromosome 9"/>
</dbReference>
<dbReference type="InterPro" id="IPR046956">
    <property type="entry name" value="RLP23-like"/>
</dbReference>
<evidence type="ECO:0000313" key="11">
    <source>
        <dbReference type="Proteomes" id="UP001652623"/>
    </source>
</evidence>
<evidence type="ECO:0000256" key="2">
    <source>
        <dbReference type="ARBA" id="ARBA00022614"/>
    </source>
</evidence>
<keyword evidence="2" id="KW-0433">Leucine-rich repeat</keyword>
<evidence type="ECO:0000313" key="12">
    <source>
        <dbReference type="RefSeq" id="XP_048337009.1"/>
    </source>
</evidence>
<keyword evidence="7" id="KW-0472">Membrane</keyword>
<keyword evidence="3" id="KW-0812">Transmembrane</keyword>
<evidence type="ECO:0000256" key="3">
    <source>
        <dbReference type="ARBA" id="ARBA00022692"/>
    </source>
</evidence>
<evidence type="ECO:0000256" key="7">
    <source>
        <dbReference type="ARBA" id="ARBA00023136"/>
    </source>
</evidence>
<evidence type="ECO:0000256" key="6">
    <source>
        <dbReference type="ARBA" id="ARBA00022989"/>
    </source>
</evidence>
<gene>
    <name evidence="12" type="primary">LOC107427890</name>
</gene>
<accession>A0ABM3IWU4</accession>
<dbReference type="SUPFAM" id="SSF52058">
    <property type="entry name" value="L domain-like"/>
    <property type="match status" value="1"/>
</dbReference>
<dbReference type="Gene3D" id="3.80.10.10">
    <property type="entry name" value="Ribonuclease Inhibitor"/>
    <property type="match status" value="4"/>
</dbReference>
<keyword evidence="6" id="KW-1133">Transmembrane helix</keyword>
<dbReference type="InterPro" id="IPR001611">
    <property type="entry name" value="Leu-rich_rpt"/>
</dbReference>
<dbReference type="Pfam" id="PF00560">
    <property type="entry name" value="LRR_1"/>
    <property type="match status" value="1"/>
</dbReference>
<evidence type="ECO:0000256" key="4">
    <source>
        <dbReference type="ARBA" id="ARBA00022729"/>
    </source>
</evidence>
<keyword evidence="4" id="KW-0732">Signal</keyword>
<keyword evidence="11" id="KW-1185">Reference proteome</keyword>
<name>A0ABM3IWU4_ZIZJJ</name>
<dbReference type="RefSeq" id="XP_048337009.1">
    <property type="nucleotide sequence ID" value="XM_048481052.1"/>
</dbReference>
<proteinExistence type="predicted"/>
<dbReference type="Pfam" id="PF08263">
    <property type="entry name" value="LRRNT_2"/>
    <property type="match status" value="1"/>
</dbReference>
<organism evidence="11 12">
    <name type="scientific">Ziziphus jujuba</name>
    <name type="common">Chinese jujube</name>
    <name type="synonym">Ziziphus sativa</name>
    <dbReference type="NCBI Taxonomy" id="326968"/>
    <lineage>
        <taxon>Eukaryota</taxon>
        <taxon>Viridiplantae</taxon>
        <taxon>Streptophyta</taxon>
        <taxon>Embryophyta</taxon>
        <taxon>Tracheophyta</taxon>
        <taxon>Spermatophyta</taxon>
        <taxon>Magnoliopsida</taxon>
        <taxon>eudicotyledons</taxon>
        <taxon>Gunneridae</taxon>
        <taxon>Pentapetalae</taxon>
        <taxon>rosids</taxon>
        <taxon>fabids</taxon>
        <taxon>Rosales</taxon>
        <taxon>Rhamnaceae</taxon>
        <taxon>Paliureae</taxon>
        <taxon>Ziziphus</taxon>
    </lineage>
</organism>
<dbReference type="Pfam" id="PF13855">
    <property type="entry name" value="LRR_8"/>
    <property type="match status" value="1"/>
</dbReference>
<evidence type="ECO:0000259" key="10">
    <source>
        <dbReference type="Pfam" id="PF08263"/>
    </source>
</evidence>
<dbReference type="InterPro" id="IPR032675">
    <property type="entry name" value="LRR_dom_sf"/>
</dbReference>
<keyword evidence="5" id="KW-0677">Repeat</keyword>
<dbReference type="PANTHER" id="PTHR48061:SF12">
    <property type="entry name" value="DISEASE RESISTANCE LIKE PROTEIN"/>
    <property type="match status" value="1"/>
</dbReference>
<comment type="subcellular location">
    <subcellularLocation>
        <location evidence="1">Membrane</location>
        <topology evidence="1">Single-pass type I membrane protein</topology>
    </subcellularLocation>
</comment>
<keyword evidence="9" id="KW-0325">Glycoprotein</keyword>
<dbReference type="PANTHER" id="PTHR48061">
    <property type="entry name" value="LEUCINE-RICH REPEAT RECEPTOR PROTEIN KINASE EMS1-LIKE-RELATED"/>
    <property type="match status" value="1"/>
</dbReference>
<dbReference type="SUPFAM" id="SSF52047">
    <property type="entry name" value="RNI-like"/>
    <property type="match status" value="1"/>
</dbReference>
<feature type="domain" description="Leucine-rich repeat-containing N-terminal plant-type" evidence="10">
    <location>
        <begin position="39"/>
        <end position="88"/>
    </location>
</feature>
<dbReference type="GeneID" id="107427890"/>
<evidence type="ECO:0000256" key="1">
    <source>
        <dbReference type="ARBA" id="ARBA00004479"/>
    </source>
</evidence>
<evidence type="ECO:0000256" key="8">
    <source>
        <dbReference type="ARBA" id="ARBA00023170"/>
    </source>
</evidence>
<dbReference type="InterPro" id="IPR013210">
    <property type="entry name" value="LRR_N_plant-typ"/>
</dbReference>
<keyword evidence="8" id="KW-0675">Receptor</keyword>
<evidence type="ECO:0000256" key="9">
    <source>
        <dbReference type="ARBA" id="ARBA00023180"/>
    </source>
</evidence>
<reference evidence="12" key="1">
    <citation type="submission" date="2025-08" db="UniProtKB">
        <authorList>
            <consortium name="RefSeq"/>
        </authorList>
    </citation>
    <scope>IDENTIFICATION</scope>
    <source>
        <tissue evidence="12">Seedling</tissue>
    </source>
</reference>